<feature type="domain" description="GST C-terminal" evidence="5">
    <location>
        <begin position="81"/>
        <end position="211"/>
    </location>
</feature>
<gene>
    <name evidence="6" type="ORF">HOLleu_37463</name>
</gene>
<dbReference type="PROSITE" id="PS50405">
    <property type="entry name" value="GST_CTER"/>
    <property type="match status" value="1"/>
</dbReference>
<dbReference type="InterPro" id="IPR010987">
    <property type="entry name" value="Glutathione-S-Trfase_C-like"/>
</dbReference>
<evidence type="ECO:0000256" key="1">
    <source>
        <dbReference type="ARBA" id="ARBA00012452"/>
    </source>
</evidence>
<dbReference type="InterPro" id="IPR004046">
    <property type="entry name" value="GST_C"/>
</dbReference>
<evidence type="ECO:0000313" key="7">
    <source>
        <dbReference type="Proteomes" id="UP001152320"/>
    </source>
</evidence>
<proteinExistence type="predicted"/>
<dbReference type="GO" id="GO:0004364">
    <property type="term" value="F:glutathione transferase activity"/>
    <property type="evidence" value="ECO:0007669"/>
    <property type="project" value="UniProtKB-EC"/>
</dbReference>
<dbReference type="PANTHER" id="PTHR11571:SF224">
    <property type="entry name" value="HEMATOPOIETIC PROSTAGLANDIN D SYNTHASE"/>
    <property type="match status" value="1"/>
</dbReference>
<evidence type="ECO:0000259" key="5">
    <source>
        <dbReference type="PROSITE" id="PS50405"/>
    </source>
</evidence>
<dbReference type="SFLD" id="SFLDS00019">
    <property type="entry name" value="Glutathione_Transferase_(cytos"/>
    <property type="match status" value="1"/>
</dbReference>
<dbReference type="SUPFAM" id="SSF47616">
    <property type="entry name" value="GST C-terminal domain-like"/>
    <property type="match status" value="1"/>
</dbReference>
<dbReference type="Pfam" id="PF14497">
    <property type="entry name" value="GST_C_3"/>
    <property type="match status" value="1"/>
</dbReference>
<dbReference type="GO" id="GO:0006749">
    <property type="term" value="P:glutathione metabolic process"/>
    <property type="evidence" value="ECO:0007669"/>
    <property type="project" value="TreeGrafter"/>
</dbReference>
<dbReference type="EMBL" id="JAIZAY010000020">
    <property type="protein sequence ID" value="KAJ8022538.1"/>
    <property type="molecule type" value="Genomic_DNA"/>
</dbReference>
<dbReference type="CDD" id="cd03039">
    <property type="entry name" value="GST_N_Sigma_like"/>
    <property type="match status" value="1"/>
</dbReference>
<dbReference type="CDD" id="cd03192">
    <property type="entry name" value="GST_C_Sigma_like"/>
    <property type="match status" value="1"/>
</dbReference>
<evidence type="ECO:0000313" key="6">
    <source>
        <dbReference type="EMBL" id="KAJ8022538.1"/>
    </source>
</evidence>
<evidence type="ECO:0000256" key="3">
    <source>
        <dbReference type="ARBA" id="ARBA00047960"/>
    </source>
</evidence>
<dbReference type="Gene3D" id="1.20.1050.130">
    <property type="match status" value="1"/>
</dbReference>
<name>A0A9Q0YH59_HOLLE</name>
<dbReference type="PANTHER" id="PTHR11571">
    <property type="entry name" value="GLUTATHIONE S-TRANSFERASE"/>
    <property type="match status" value="1"/>
</dbReference>
<dbReference type="EC" id="2.5.1.18" evidence="1"/>
<dbReference type="PROSITE" id="PS50404">
    <property type="entry name" value="GST_NTER"/>
    <property type="match status" value="1"/>
</dbReference>
<organism evidence="6 7">
    <name type="scientific">Holothuria leucospilota</name>
    <name type="common">Black long sea cucumber</name>
    <name type="synonym">Mertensiothuria leucospilota</name>
    <dbReference type="NCBI Taxonomy" id="206669"/>
    <lineage>
        <taxon>Eukaryota</taxon>
        <taxon>Metazoa</taxon>
        <taxon>Echinodermata</taxon>
        <taxon>Eleutherozoa</taxon>
        <taxon>Echinozoa</taxon>
        <taxon>Holothuroidea</taxon>
        <taxon>Aspidochirotacea</taxon>
        <taxon>Aspidochirotida</taxon>
        <taxon>Holothuriidae</taxon>
        <taxon>Holothuria</taxon>
    </lineage>
</organism>
<comment type="catalytic activity">
    <reaction evidence="3">
        <text>RX + glutathione = an S-substituted glutathione + a halide anion + H(+)</text>
        <dbReference type="Rhea" id="RHEA:16437"/>
        <dbReference type="ChEBI" id="CHEBI:15378"/>
        <dbReference type="ChEBI" id="CHEBI:16042"/>
        <dbReference type="ChEBI" id="CHEBI:17792"/>
        <dbReference type="ChEBI" id="CHEBI:57925"/>
        <dbReference type="ChEBI" id="CHEBI:90779"/>
        <dbReference type="EC" id="2.5.1.18"/>
    </reaction>
</comment>
<dbReference type="OrthoDB" id="414243at2759"/>
<dbReference type="InterPro" id="IPR040079">
    <property type="entry name" value="Glutathione_S-Trfase"/>
</dbReference>
<keyword evidence="2" id="KW-0808">Transferase</keyword>
<reference evidence="6" key="1">
    <citation type="submission" date="2021-10" db="EMBL/GenBank/DDBJ databases">
        <title>Tropical sea cucumber genome reveals ecological adaptation and Cuvierian tubules defense mechanism.</title>
        <authorList>
            <person name="Chen T."/>
        </authorList>
    </citation>
    <scope>NUCLEOTIDE SEQUENCE</scope>
    <source>
        <strain evidence="6">Nanhai2018</strain>
        <tissue evidence="6">Muscle</tissue>
    </source>
</reference>
<dbReference type="FunFam" id="1.20.1050.10:FF:000030">
    <property type="entry name" value="Glutathione S-transferase S1"/>
    <property type="match status" value="1"/>
</dbReference>
<evidence type="ECO:0000259" key="4">
    <source>
        <dbReference type="PROSITE" id="PS50404"/>
    </source>
</evidence>
<comment type="caution">
    <text evidence="6">The sequence shown here is derived from an EMBL/GenBank/DDBJ whole genome shotgun (WGS) entry which is preliminary data.</text>
</comment>
<dbReference type="Proteomes" id="UP001152320">
    <property type="component" value="Chromosome 20"/>
</dbReference>
<dbReference type="Pfam" id="PF02798">
    <property type="entry name" value="GST_N"/>
    <property type="match status" value="1"/>
</dbReference>
<evidence type="ECO:0000256" key="2">
    <source>
        <dbReference type="ARBA" id="ARBA00022679"/>
    </source>
</evidence>
<keyword evidence="7" id="KW-1185">Reference proteome</keyword>
<protein>
    <recommendedName>
        <fullName evidence="1">glutathione transferase</fullName>
        <ecNumber evidence="1">2.5.1.18</ecNumber>
    </recommendedName>
</protein>
<dbReference type="InterPro" id="IPR004045">
    <property type="entry name" value="Glutathione_S-Trfase_N"/>
</dbReference>
<dbReference type="AlphaFoldDB" id="A0A9Q0YH59"/>
<dbReference type="SUPFAM" id="SSF52833">
    <property type="entry name" value="Thioredoxin-like"/>
    <property type="match status" value="1"/>
</dbReference>
<dbReference type="SFLD" id="SFLDG00363">
    <property type="entry name" value="AMPS_(cytGST):_Alpha-__Mu-__Pi"/>
    <property type="match status" value="1"/>
</dbReference>
<sequence>MPSYKLIYFNAKGRAEPSRYLFELAGTGYENKRLEPDEWKKLKPELPHGQLPVLEVDGKRMIQSYAIHHYLADELGFSPKTTWDKAMVEMILETGREMNPTIGRIFTTDDESIKAEFKAKLENEAAPKVIALLEKALKANNDGKDWFVGDKVTLADVIIFNTFYDFLPAVFERNQGEYTPSGFPLFTSFMERFRALPQIKKWIENRPATKNVPWYGKEYKTKWFQKSCLFL</sequence>
<dbReference type="SFLD" id="SFLDG01205">
    <property type="entry name" value="AMPS.1"/>
    <property type="match status" value="1"/>
</dbReference>
<dbReference type="InterPro" id="IPR036282">
    <property type="entry name" value="Glutathione-S-Trfase_C_sf"/>
</dbReference>
<accession>A0A9Q0YH59</accession>
<dbReference type="FunFam" id="3.40.30.10:FF:000035">
    <property type="entry name" value="hematopoietic prostaglandin D synthase"/>
    <property type="match status" value="1"/>
</dbReference>
<feature type="domain" description="GST N-terminal" evidence="4">
    <location>
        <begin position="2"/>
        <end position="79"/>
    </location>
</feature>
<dbReference type="InterPro" id="IPR050213">
    <property type="entry name" value="GST_superfamily"/>
</dbReference>
<dbReference type="InterPro" id="IPR036249">
    <property type="entry name" value="Thioredoxin-like_sf"/>
</dbReference>